<accession>A0ACB7TG48</accession>
<evidence type="ECO:0000313" key="1">
    <source>
        <dbReference type="EMBL" id="KAH6945104.1"/>
    </source>
</evidence>
<name>A0ACB7TG48_HYAAI</name>
<organism evidence="1 2">
    <name type="scientific">Hyalomma asiaticum</name>
    <name type="common">Tick</name>
    <dbReference type="NCBI Taxonomy" id="266040"/>
    <lineage>
        <taxon>Eukaryota</taxon>
        <taxon>Metazoa</taxon>
        <taxon>Ecdysozoa</taxon>
        <taxon>Arthropoda</taxon>
        <taxon>Chelicerata</taxon>
        <taxon>Arachnida</taxon>
        <taxon>Acari</taxon>
        <taxon>Parasitiformes</taxon>
        <taxon>Ixodida</taxon>
        <taxon>Ixodoidea</taxon>
        <taxon>Ixodidae</taxon>
        <taxon>Hyalomminae</taxon>
        <taxon>Hyalomma</taxon>
    </lineage>
</organism>
<comment type="caution">
    <text evidence="1">The sequence shown here is derived from an EMBL/GenBank/DDBJ whole genome shotgun (WGS) entry which is preliminary data.</text>
</comment>
<dbReference type="Proteomes" id="UP000821845">
    <property type="component" value="Chromosome 1"/>
</dbReference>
<protein>
    <submittedName>
        <fullName evidence="1">Uncharacterized protein</fullName>
    </submittedName>
</protein>
<proteinExistence type="predicted"/>
<dbReference type="EMBL" id="CM023481">
    <property type="protein sequence ID" value="KAH6945104.1"/>
    <property type="molecule type" value="Genomic_DNA"/>
</dbReference>
<reference evidence="1" key="1">
    <citation type="submission" date="2020-05" db="EMBL/GenBank/DDBJ databases">
        <title>Large-scale comparative analyses of tick genomes elucidate their genetic diversity and vector capacities.</title>
        <authorList>
            <person name="Jia N."/>
            <person name="Wang J."/>
            <person name="Shi W."/>
            <person name="Du L."/>
            <person name="Sun Y."/>
            <person name="Zhan W."/>
            <person name="Jiang J."/>
            <person name="Wang Q."/>
            <person name="Zhang B."/>
            <person name="Ji P."/>
            <person name="Sakyi L.B."/>
            <person name="Cui X."/>
            <person name="Yuan T."/>
            <person name="Jiang B."/>
            <person name="Yang W."/>
            <person name="Lam T.T.-Y."/>
            <person name="Chang Q."/>
            <person name="Ding S."/>
            <person name="Wang X."/>
            <person name="Zhu J."/>
            <person name="Ruan X."/>
            <person name="Zhao L."/>
            <person name="Wei J."/>
            <person name="Que T."/>
            <person name="Du C."/>
            <person name="Cheng J."/>
            <person name="Dai P."/>
            <person name="Han X."/>
            <person name="Huang E."/>
            <person name="Gao Y."/>
            <person name="Liu J."/>
            <person name="Shao H."/>
            <person name="Ye R."/>
            <person name="Li L."/>
            <person name="Wei W."/>
            <person name="Wang X."/>
            <person name="Wang C."/>
            <person name="Yang T."/>
            <person name="Huo Q."/>
            <person name="Li W."/>
            <person name="Guo W."/>
            <person name="Chen H."/>
            <person name="Zhou L."/>
            <person name="Ni X."/>
            <person name="Tian J."/>
            <person name="Zhou Y."/>
            <person name="Sheng Y."/>
            <person name="Liu T."/>
            <person name="Pan Y."/>
            <person name="Xia L."/>
            <person name="Li J."/>
            <person name="Zhao F."/>
            <person name="Cao W."/>
        </authorList>
    </citation>
    <scope>NUCLEOTIDE SEQUENCE</scope>
    <source>
        <strain evidence="1">Hyas-2018</strain>
    </source>
</reference>
<gene>
    <name evidence="1" type="ORF">HPB50_007249</name>
</gene>
<evidence type="ECO:0000313" key="2">
    <source>
        <dbReference type="Proteomes" id="UP000821845"/>
    </source>
</evidence>
<sequence length="163" mass="18561">MAVLSGNLPIVAGDSHRHPCHRIRFLIKPEVWSTVPDNGNDDMQFRELLGKLRALWTTEKFGEKQDDIWRLLKREVPRRSRSSCHTVHDLLDILIDREVITPQETVLLVRLAAVFSIQEASEHIQAFRKIPLDKDACSVCSAPCHAPLLYHIPVQENPGETTV</sequence>
<keyword evidence="2" id="KW-1185">Reference proteome</keyword>